<name>A0A2D4PDJ1_MICSU</name>
<feature type="region of interest" description="Disordered" evidence="1">
    <location>
        <begin position="161"/>
        <end position="217"/>
    </location>
</feature>
<evidence type="ECO:0000313" key="2">
    <source>
        <dbReference type="EMBL" id="LAB56084.1"/>
    </source>
</evidence>
<evidence type="ECO:0000256" key="1">
    <source>
        <dbReference type="SAM" id="MobiDB-lite"/>
    </source>
</evidence>
<sequence>MDRAAFYLRFQNVMESKEEDLRTIMAELIAQALQRDSQEILLEINEAYRIQTSYARHNRLPREVHVRFARKKVRDIIYKITRDEPLIYKDKEIQTLKHILKKVREQRRDYKFLATQLIKRNIMFGWLIPEGMLVSWQEKRIRIDNLDKAQDLYHQIVELEEESSSKDELETGSQEDQQQELGEIEQEGGSKEEIKQGEKEGIRLRTCPQRDIRINRR</sequence>
<feature type="compositionally biased region" description="Basic and acidic residues" evidence="1">
    <location>
        <begin position="188"/>
        <end position="217"/>
    </location>
</feature>
<reference evidence="2" key="2">
    <citation type="submission" date="2017-11" db="EMBL/GenBank/DDBJ databases">
        <title>Coralsnake Venomics: Analyses of Venom Gland Transcriptomes and Proteomes of Six Brazilian Taxa.</title>
        <authorList>
            <person name="Aird S.D."/>
            <person name="Jorge da Silva N."/>
            <person name="Qiu L."/>
            <person name="Villar-Briones A."/>
            <person name="Aparecida-Saddi V."/>
            <person name="Campos-Telles M.P."/>
            <person name="Grau M."/>
            <person name="Mikheyev A.S."/>
        </authorList>
    </citation>
    <scope>NUCLEOTIDE SEQUENCE</scope>
    <source>
        <tissue evidence="2">Venom_gland</tissue>
    </source>
</reference>
<evidence type="ECO:0008006" key="3">
    <source>
        <dbReference type="Google" id="ProtNLM"/>
    </source>
</evidence>
<accession>A0A2D4PDJ1</accession>
<protein>
    <recommendedName>
        <fullName evidence="3">L1 transposable element RRM domain-containing protein</fullName>
    </recommendedName>
</protein>
<dbReference type="Gene3D" id="3.30.70.1820">
    <property type="entry name" value="L1 transposable element, RRM domain"/>
    <property type="match status" value="1"/>
</dbReference>
<organism evidence="2">
    <name type="scientific">Micrurus surinamensis</name>
    <name type="common">Surinam coral snake</name>
    <dbReference type="NCBI Taxonomy" id="129470"/>
    <lineage>
        <taxon>Eukaryota</taxon>
        <taxon>Metazoa</taxon>
        <taxon>Chordata</taxon>
        <taxon>Craniata</taxon>
        <taxon>Vertebrata</taxon>
        <taxon>Euteleostomi</taxon>
        <taxon>Lepidosauria</taxon>
        <taxon>Squamata</taxon>
        <taxon>Bifurcata</taxon>
        <taxon>Unidentata</taxon>
        <taxon>Episquamata</taxon>
        <taxon>Toxicofera</taxon>
        <taxon>Serpentes</taxon>
        <taxon>Colubroidea</taxon>
        <taxon>Elapidae</taxon>
        <taxon>Elapinae</taxon>
        <taxon>Micrurus</taxon>
    </lineage>
</organism>
<dbReference type="EMBL" id="IACN01060490">
    <property type="protein sequence ID" value="LAB56084.1"/>
    <property type="molecule type" value="Transcribed_RNA"/>
</dbReference>
<reference evidence="2" key="1">
    <citation type="submission" date="2017-07" db="EMBL/GenBank/DDBJ databases">
        <authorList>
            <person name="Mikheyev A."/>
            <person name="Grau M."/>
        </authorList>
    </citation>
    <scope>NUCLEOTIDE SEQUENCE</scope>
    <source>
        <tissue evidence="2">Venom_gland</tissue>
    </source>
</reference>
<proteinExistence type="predicted"/>
<dbReference type="AlphaFoldDB" id="A0A2D4PDJ1"/>